<proteinExistence type="predicted"/>
<dbReference type="RefSeq" id="WP_126150401.1">
    <property type="nucleotide sequence ID" value="NZ_JBHTMH010000001.1"/>
</dbReference>
<organism evidence="2 3">
    <name type="scientific">Devosia equisanguinis</name>
    <dbReference type="NCBI Taxonomy" id="2490941"/>
    <lineage>
        <taxon>Bacteria</taxon>
        <taxon>Pseudomonadati</taxon>
        <taxon>Pseudomonadota</taxon>
        <taxon>Alphaproteobacteria</taxon>
        <taxon>Hyphomicrobiales</taxon>
        <taxon>Devosiaceae</taxon>
        <taxon>Devosia</taxon>
    </lineage>
</organism>
<name>A0A447IBR4_9HYPH</name>
<dbReference type="Proteomes" id="UP000268844">
    <property type="component" value="Unassembled WGS sequence"/>
</dbReference>
<reference evidence="2 3" key="1">
    <citation type="submission" date="2018-12" db="EMBL/GenBank/DDBJ databases">
        <authorList>
            <person name="Criscuolo A."/>
        </authorList>
    </citation>
    <scope>NUCLEOTIDE SEQUENCE [LARGE SCALE GENOMIC DNA]</scope>
    <source>
        <strain evidence="2">ACIP1116281</strain>
    </source>
</reference>
<keyword evidence="3" id="KW-1185">Reference proteome</keyword>
<accession>A0A447IBR4</accession>
<sequence length="106" mass="11855">MSLIRLADWPDSMIYTGMRLRFPAILPYEDWVEFMLVVIPDQENALLVATGYKAGRIPQVLPPDAGPTGAVSCKWLMENWTKWVFPSTPPEQVWVVPAADPPSAAQ</sequence>
<dbReference type="EMBL" id="UZWD01000025">
    <property type="protein sequence ID" value="VDS04853.1"/>
    <property type="molecule type" value="Genomic_DNA"/>
</dbReference>
<feature type="domain" description="Immunity protein 45" evidence="1">
    <location>
        <begin position="7"/>
        <end position="95"/>
    </location>
</feature>
<gene>
    <name evidence="2" type="ORF">DEVEQU_01993</name>
</gene>
<dbReference type="Pfam" id="PF15572">
    <property type="entry name" value="Imm45"/>
    <property type="match status" value="1"/>
</dbReference>
<dbReference type="OrthoDB" id="1149257at2"/>
<protein>
    <recommendedName>
        <fullName evidence="1">Immunity protein 45 domain-containing protein</fullName>
    </recommendedName>
</protein>
<evidence type="ECO:0000313" key="2">
    <source>
        <dbReference type="EMBL" id="VDS04853.1"/>
    </source>
</evidence>
<evidence type="ECO:0000313" key="3">
    <source>
        <dbReference type="Proteomes" id="UP000268844"/>
    </source>
</evidence>
<dbReference type="InterPro" id="IPR029077">
    <property type="entry name" value="Imm45"/>
</dbReference>
<dbReference type="AlphaFoldDB" id="A0A447IBR4"/>
<evidence type="ECO:0000259" key="1">
    <source>
        <dbReference type="Pfam" id="PF15572"/>
    </source>
</evidence>